<feature type="chain" id="PRO_5043551171" evidence="1">
    <location>
        <begin position="23"/>
        <end position="108"/>
    </location>
</feature>
<protein>
    <submittedName>
        <fullName evidence="2">Uncharacterized protein</fullName>
    </submittedName>
</protein>
<evidence type="ECO:0000256" key="1">
    <source>
        <dbReference type="SAM" id="SignalP"/>
    </source>
</evidence>
<dbReference type="EMBL" id="BLXT01007889">
    <property type="protein sequence ID" value="GFO43563.1"/>
    <property type="molecule type" value="Genomic_DNA"/>
</dbReference>
<reference evidence="2 3" key="1">
    <citation type="journal article" date="2021" name="Elife">
        <title>Chloroplast acquisition without the gene transfer in kleptoplastic sea slugs, Plakobranchus ocellatus.</title>
        <authorList>
            <person name="Maeda T."/>
            <person name="Takahashi S."/>
            <person name="Yoshida T."/>
            <person name="Shimamura S."/>
            <person name="Takaki Y."/>
            <person name="Nagai Y."/>
            <person name="Toyoda A."/>
            <person name="Suzuki Y."/>
            <person name="Arimoto A."/>
            <person name="Ishii H."/>
            <person name="Satoh N."/>
            <person name="Nishiyama T."/>
            <person name="Hasebe M."/>
            <person name="Maruyama T."/>
            <person name="Minagawa J."/>
            <person name="Obokata J."/>
            <person name="Shigenobu S."/>
        </authorList>
    </citation>
    <scope>NUCLEOTIDE SEQUENCE [LARGE SCALE GENOMIC DNA]</scope>
</reference>
<keyword evidence="3" id="KW-1185">Reference proteome</keyword>
<comment type="caution">
    <text evidence="2">The sequence shown here is derived from an EMBL/GenBank/DDBJ whole genome shotgun (WGS) entry which is preliminary data.</text>
</comment>
<accession>A0AAV4DGZ3</accession>
<feature type="signal peptide" evidence="1">
    <location>
        <begin position="1"/>
        <end position="22"/>
    </location>
</feature>
<gene>
    <name evidence="2" type="ORF">PoB_007006800</name>
</gene>
<proteinExistence type="predicted"/>
<sequence>MYRFSLSFLIVILKLVTDHIRGSYGTPSDTMAAMVYTGRIQPFQQNRQHVIAWLVNLTEGALDAVVFPDDDRAGSALIVLVSSLFILDSVTWRPQAIHQHSDNSPVIW</sequence>
<keyword evidence="1" id="KW-0732">Signal</keyword>
<organism evidence="2 3">
    <name type="scientific">Plakobranchus ocellatus</name>
    <dbReference type="NCBI Taxonomy" id="259542"/>
    <lineage>
        <taxon>Eukaryota</taxon>
        <taxon>Metazoa</taxon>
        <taxon>Spiralia</taxon>
        <taxon>Lophotrochozoa</taxon>
        <taxon>Mollusca</taxon>
        <taxon>Gastropoda</taxon>
        <taxon>Heterobranchia</taxon>
        <taxon>Euthyneura</taxon>
        <taxon>Panpulmonata</taxon>
        <taxon>Sacoglossa</taxon>
        <taxon>Placobranchoidea</taxon>
        <taxon>Plakobranchidae</taxon>
        <taxon>Plakobranchus</taxon>
    </lineage>
</organism>
<dbReference type="AlphaFoldDB" id="A0AAV4DGZ3"/>
<dbReference type="Proteomes" id="UP000735302">
    <property type="component" value="Unassembled WGS sequence"/>
</dbReference>
<evidence type="ECO:0000313" key="3">
    <source>
        <dbReference type="Proteomes" id="UP000735302"/>
    </source>
</evidence>
<evidence type="ECO:0000313" key="2">
    <source>
        <dbReference type="EMBL" id="GFO43563.1"/>
    </source>
</evidence>
<name>A0AAV4DGZ3_9GAST</name>